<evidence type="ECO:0000313" key="3">
    <source>
        <dbReference type="Proteomes" id="UP000619265"/>
    </source>
</evidence>
<reference evidence="2" key="2">
    <citation type="submission" date="2020-03" db="EMBL/GenBank/DDBJ databases">
        <title>Walnut 2.0.</title>
        <authorList>
            <person name="Marrano A."/>
            <person name="Britton M."/>
            <person name="Zimin A.V."/>
            <person name="Zaini P.A."/>
            <person name="Workman R."/>
            <person name="Puiu D."/>
            <person name="Bianco L."/>
            <person name="Allen B.J."/>
            <person name="Troggio M."/>
            <person name="Leslie C.A."/>
            <person name="Timp W."/>
            <person name="Dendekar A."/>
            <person name="Salzberg S.L."/>
            <person name="Neale D.B."/>
        </authorList>
    </citation>
    <scope>NUCLEOTIDE SEQUENCE</scope>
    <source>
        <tissue evidence="2">Leaves</tissue>
    </source>
</reference>
<feature type="region of interest" description="Disordered" evidence="1">
    <location>
        <begin position="47"/>
        <end position="71"/>
    </location>
</feature>
<proteinExistence type="predicted"/>
<sequence>MLWSGRVLAVSYPVKPAFPYSFPNWSANFCDVKPKLHPRWRLMAAYPEPSSSSSSSSSFAASIESDPTDKNASGFCIIEGPETVEDFVKMELQEIQDNIRSRRNKIFLHMEEVSQDQTRILFISSPQLYGATLFEL</sequence>
<gene>
    <name evidence="2" type="ORF">F2P56_017907</name>
</gene>
<evidence type="ECO:0000256" key="1">
    <source>
        <dbReference type="SAM" id="MobiDB-lite"/>
    </source>
</evidence>
<evidence type="ECO:0000313" key="2">
    <source>
        <dbReference type="EMBL" id="KAF5461844.1"/>
    </source>
</evidence>
<dbReference type="EMBL" id="LIHL02000008">
    <property type="protein sequence ID" value="KAF5461844.1"/>
    <property type="molecule type" value="Genomic_DNA"/>
</dbReference>
<reference evidence="2" key="1">
    <citation type="submission" date="2015-10" db="EMBL/GenBank/DDBJ databases">
        <authorList>
            <person name="Martinez-Garcia P.J."/>
            <person name="Crepeau M.W."/>
            <person name="Puiu D."/>
            <person name="Gonzalez-Ibeas D."/>
            <person name="Whalen J."/>
            <person name="Stevens K."/>
            <person name="Paul R."/>
            <person name="Butterfield T."/>
            <person name="Britton M."/>
            <person name="Reagan R."/>
            <person name="Chakraborty S."/>
            <person name="Walawage S.L."/>
            <person name="Vasquez-Gross H.A."/>
            <person name="Cardeno C."/>
            <person name="Famula R."/>
            <person name="Pratt K."/>
            <person name="Kuruganti S."/>
            <person name="Aradhya M.K."/>
            <person name="Leslie C.A."/>
            <person name="Dandekar A.M."/>
            <person name="Salzberg S.L."/>
            <person name="Wegrzyn J.L."/>
            <person name="Langley C.H."/>
            <person name="Neale D.B."/>
        </authorList>
    </citation>
    <scope>NUCLEOTIDE SEQUENCE</scope>
    <source>
        <tissue evidence="2">Leaves</tissue>
    </source>
</reference>
<name>A0A833X619_JUGRE</name>
<comment type="caution">
    <text evidence="2">The sequence shown here is derived from an EMBL/GenBank/DDBJ whole genome shotgun (WGS) entry which is preliminary data.</text>
</comment>
<accession>A0A833X619</accession>
<dbReference type="Proteomes" id="UP000619265">
    <property type="component" value="Unassembled WGS sequence"/>
</dbReference>
<organism evidence="2 3">
    <name type="scientific">Juglans regia</name>
    <name type="common">English walnut</name>
    <dbReference type="NCBI Taxonomy" id="51240"/>
    <lineage>
        <taxon>Eukaryota</taxon>
        <taxon>Viridiplantae</taxon>
        <taxon>Streptophyta</taxon>
        <taxon>Embryophyta</taxon>
        <taxon>Tracheophyta</taxon>
        <taxon>Spermatophyta</taxon>
        <taxon>Magnoliopsida</taxon>
        <taxon>eudicotyledons</taxon>
        <taxon>Gunneridae</taxon>
        <taxon>Pentapetalae</taxon>
        <taxon>rosids</taxon>
        <taxon>fabids</taxon>
        <taxon>Fagales</taxon>
        <taxon>Juglandaceae</taxon>
        <taxon>Juglans</taxon>
    </lineage>
</organism>
<protein>
    <submittedName>
        <fullName evidence="2">Uncharacterized protein</fullName>
    </submittedName>
</protein>
<dbReference type="AlphaFoldDB" id="A0A833X619"/>
<dbReference type="Gramene" id="Jr08_05780_p1">
    <property type="protein sequence ID" value="cds.Jr08_05780_p1"/>
    <property type="gene ID" value="Jr08_05780"/>
</dbReference>